<dbReference type="PANTHER" id="PTHR35524">
    <property type="entry name" value="ALPHA-ACETOLACTATE DECARBOXYLASE"/>
    <property type="match status" value="1"/>
</dbReference>
<dbReference type="PANTHER" id="PTHR35524:SF1">
    <property type="entry name" value="ALPHA-ACETOLACTATE DECARBOXYLASE"/>
    <property type="match status" value="1"/>
</dbReference>
<evidence type="ECO:0000256" key="3">
    <source>
        <dbReference type="ARBA" id="ARBA00007106"/>
    </source>
</evidence>
<name>A0ABW4D2A2_9LACO</name>
<comment type="caution">
    <text evidence="10">The sequence shown here is derived from an EMBL/GenBank/DDBJ whole genome shotgun (WGS) entry which is preliminary data.</text>
</comment>
<evidence type="ECO:0000256" key="8">
    <source>
        <dbReference type="ARBA" id="ARBA00023239"/>
    </source>
</evidence>
<keyword evidence="11" id="KW-1185">Reference proteome</keyword>
<evidence type="ECO:0000256" key="1">
    <source>
        <dbReference type="ARBA" id="ARBA00001784"/>
    </source>
</evidence>
<dbReference type="InterPro" id="IPR005128">
    <property type="entry name" value="Acetolactate_a_deCO2ase"/>
</dbReference>
<evidence type="ECO:0000256" key="2">
    <source>
        <dbReference type="ARBA" id="ARBA00005170"/>
    </source>
</evidence>
<keyword evidence="7 9" id="KW-0005">Acetoin biosynthesis</keyword>
<comment type="catalytic activity">
    <reaction evidence="1 9">
        <text>(2S)-2-acetolactate + H(+) = (R)-acetoin + CO2</text>
        <dbReference type="Rhea" id="RHEA:21580"/>
        <dbReference type="ChEBI" id="CHEBI:15378"/>
        <dbReference type="ChEBI" id="CHEBI:15686"/>
        <dbReference type="ChEBI" id="CHEBI:16526"/>
        <dbReference type="ChEBI" id="CHEBI:58476"/>
        <dbReference type="EC" id="4.1.1.5"/>
    </reaction>
</comment>
<keyword evidence="8 9" id="KW-0456">Lyase</keyword>
<dbReference type="EC" id="4.1.1.5" evidence="4 9"/>
<dbReference type="RefSeq" id="WP_203642720.1">
    <property type="nucleotide sequence ID" value="NZ_BOLN01000001.1"/>
</dbReference>
<dbReference type="Gene3D" id="3.30.1330.80">
    <property type="entry name" value="Hypothetical protein, similar to alpha- acetolactate decarboxylase, domain 2"/>
    <property type="match status" value="2"/>
</dbReference>
<dbReference type="NCBIfam" id="TIGR01252">
    <property type="entry name" value="acetolac_decarb"/>
    <property type="match status" value="1"/>
</dbReference>
<dbReference type="GO" id="GO:0047605">
    <property type="term" value="F:acetolactate decarboxylase activity"/>
    <property type="evidence" value="ECO:0007669"/>
    <property type="project" value="UniProtKB-EC"/>
</dbReference>
<dbReference type="SUPFAM" id="SSF117856">
    <property type="entry name" value="AF0104/ALDC/Ptd012-like"/>
    <property type="match status" value="1"/>
</dbReference>
<sequence length="237" mass="25574">MKDTTTLYQHGTLALLVPGLLAGTLTMAELLRHGDTGIGTGEGLDGELIILDGHPYQVNAQGEVHEVAGDFTLPFANSHYADYQPLMTVLGASQADLNQQIRALAQLDNAFFSVKITGLFTAIRTRAVAKSEPPYQTLAQAAQQQQIFSRGEVEGTLIGYYAPQLYDGIAVAGFHKHFLAADHSFGGHLLDFESVTGEVAVQPFSTLAQHLPIADAAYRQHDFSGDDIVGDVRRAEH</sequence>
<dbReference type="Proteomes" id="UP001597189">
    <property type="component" value="Unassembled WGS sequence"/>
</dbReference>
<protein>
    <recommendedName>
        <fullName evidence="5 9">Alpha-acetolactate decarboxylase</fullName>
        <ecNumber evidence="4 9">4.1.1.5</ecNumber>
    </recommendedName>
</protein>
<evidence type="ECO:0000313" key="11">
    <source>
        <dbReference type="Proteomes" id="UP001597189"/>
    </source>
</evidence>
<evidence type="ECO:0000256" key="5">
    <source>
        <dbReference type="ARBA" id="ARBA00020164"/>
    </source>
</evidence>
<dbReference type="PIRSF" id="PIRSF001332">
    <property type="entry name" value="Acetolac_decarb"/>
    <property type="match status" value="1"/>
</dbReference>
<dbReference type="Pfam" id="PF03306">
    <property type="entry name" value="AAL_decarboxy"/>
    <property type="match status" value="1"/>
</dbReference>
<dbReference type="CDD" id="cd17299">
    <property type="entry name" value="acetolactate_decarboxylase"/>
    <property type="match status" value="1"/>
</dbReference>
<evidence type="ECO:0000256" key="7">
    <source>
        <dbReference type="ARBA" id="ARBA00023061"/>
    </source>
</evidence>
<gene>
    <name evidence="10" type="primary">budA</name>
    <name evidence="10" type="ORF">ACFQ44_00265</name>
</gene>
<reference evidence="11" key="1">
    <citation type="journal article" date="2019" name="Int. J. Syst. Evol. Microbiol.">
        <title>The Global Catalogue of Microorganisms (GCM) 10K type strain sequencing project: providing services to taxonomists for standard genome sequencing and annotation.</title>
        <authorList>
            <consortium name="The Broad Institute Genomics Platform"/>
            <consortium name="The Broad Institute Genome Sequencing Center for Infectious Disease"/>
            <person name="Wu L."/>
            <person name="Ma J."/>
        </authorList>
    </citation>
    <scope>NUCLEOTIDE SEQUENCE [LARGE SCALE GENOMIC DNA]</scope>
    <source>
        <strain evidence="11">CCM 8979</strain>
    </source>
</reference>
<evidence type="ECO:0000313" key="10">
    <source>
        <dbReference type="EMBL" id="MFD1454107.1"/>
    </source>
</evidence>
<evidence type="ECO:0000256" key="9">
    <source>
        <dbReference type="PIRNR" id="PIRNR001332"/>
    </source>
</evidence>
<proteinExistence type="inferred from homology"/>
<accession>A0ABW4D2A2</accession>
<comment type="pathway">
    <text evidence="2 9">Polyol metabolism; (R,R)-butane-2,3-diol biosynthesis; (R,R)-butane-2,3-diol from pyruvate: step 2/3.</text>
</comment>
<organism evidence="10 11">
    <name type="scientific">Levilactobacillus lanxiensis</name>
    <dbReference type="NCBI Taxonomy" id="2799568"/>
    <lineage>
        <taxon>Bacteria</taxon>
        <taxon>Bacillati</taxon>
        <taxon>Bacillota</taxon>
        <taxon>Bacilli</taxon>
        <taxon>Lactobacillales</taxon>
        <taxon>Lactobacillaceae</taxon>
        <taxon>Levilactobacillus</taxon>
    </lineage>
</organism>
<comment type="similarity">
    <text evidence="3 9">Belongs to the alpha-acetolactate decarboxylase family.</text>
</comment>
<dbReference type="EMBL" id="JBHTOD010000001">
    <property type="protein sequence ID" value="MFD1454107.1"/>
    <property type="molecule type" value="Genomic_DNA"/>
</dbReference>
<keyword evidence="6 9" id="KW-0210">Decarboxylase</keyword>
<evidence type="ECO:0000256" key="4">
    <source>
        <dbReference type="ARBA" id="ARBA00013204"/>
    </source>
</evidence>
<evidence type="ECO:0000256" key="6">
    <source>
        <dbReference type="ARBA" id="ARBA00022793"/>
    </source>
</evidence>